<accession>A0A0P9CCD5</accession>
<dbReference type="Pfam" id="PF14371">
    <property type="entry name" value="DUF4412"/>
    <property type="match status" value="1"/>
</dbReference>
<keyword evidence="4" id="KW-1185">Reference proteome</keyword>
<name>A0A0P9CCD5_9GAMM</name>
<dbReference type="Proteomes" id="UP000183104">
    <property type="component" value="Unassembled WGS sequence"/>
</dbReference>
<protein>
    <recommendedName>
        <fullName evidence="2">DUF4412 domain-containing protein</fullName>
    </recommendedName>
</protein>
<evidence type="ECO:0000313" key="3">
    <source>
        <dbReference type="EMBL" id="SCY51419.1"/>
    </source>
</evidence>
<feature type="chain" id="PRO_5010433374" description="DUF4412 domain-containing protein" evidence="1">
    <location>
        <begin position="25"/>
        <end position="262"/>
    </location>
</feature>
<dbReference type="OrthoDB" id="5625541at2"/>
<proteinExistence type="predicted"/>
<organism evidence="3 4">
    <name type="scientific">Thiohalorhabdus denitrificans</name>
    <dbReference type="NCBI Taxonomy" id="381306"/>
    <lineage>
        <taxon>Bacteria</taxon>
        <taxon>Pseudomonadati</taxon>
        <taxon>Pseudomonadota</taxon>
        <taxon>Gammaproteobacteria</taxon>
        <taxon>Thiohalorhabdales</taxon>
        <taxon>Thiohalorhabdaceae</taxon>
        <taxon>Thiohalorhabdus</taxon>
    </lineage>
</organism>
<evidence type="ECO:0000256" key="1">
    <source>
        <dbReference type="SAM" id="SignalP"/>
    </source>
</evidence>
<feature type="domain" description="DUF4412" evidence="2">
    <location>
        <begin position="116"/>
        <end position="242"/>
    </location>
</feature>
<dbReference type="AlphaFoldDB" id="A0A0P9CCD5"/>
<evidence type="ECO:0000313" key="4">
    <source>
        <dbReference type="Proteomes" id="UP000183104"/>
    </source>
</evidence>
<dbReference type="InterPro" id="IPR025524">
    <property type="entry name" value="DUF4412"/>
</dbReference>
<feature type="signal peptide" evidence="1">
    <location>
        <begin position="1"/>
        <end position="24"/>
    </location>
</feature>
<sequence length="262" mass="28916">MQARTWLQTGLAGLLALAAWQAQAGLEIVGEEDTTTLVSEGQLKSEARGPEDVTHIFDVNAGTITLVHPTEGIHATGTPADYCQALKELQEEMEADLTEEERRMVEEFKRGLREQTKENPEVRVEERGPGEQVAGYGTRHYRVLVDDQLTEEVWLSNDPSLLGEFGDYGKLIDMTTEVSRCVSDTMGIAGGSLEEQAAYQDLMRKGIELKSTEHSDGQTATERVQAVRERNIPAEVFRPPEDSREATIKEVMRAAQEAGSGP</sequence>
<dbReference type="RefSeq" id="WP_054965540.1">
    <property type="nucleotide sequence ID" value="NZ_FMUN01000006.1"/>
</dbReference>
<reference evidence="4" key="1">
    <citation type="submission" date="2016-10" db="EMBL/GenBank/DDBJ databases">
        <authorList>
            <person name="Varghese N."/>
        </authorList>
    </citation>
    <scope>NUCLEOTIDE SEQUENCE [LARGE SCALE GENOMIC DNA]</scope>
    <source>
        <strain evidence="4">HL 19</strain>
    </source>
</reference>
<evidence type="ECO:0000259" key="2">
    <source>
        <dbReference type="Pfam" id="PF14371"/>
    </source>
</evidence>
<dbReference type="EMBL" id="FMUN01000006">
    <property type="protein sequence ID" value="SCY51419.1"/>
    <property type="molecule type" value="Genomic_DNA"/>
</dbReference>
<keyword evidence="1" id="KW-0732">Signal</keyword>
<gene>
    <name evidence="3" type="ORF">SAMN05661077_2367</name>
</gene>